<evidence type="ECO:0000259" key="5">
    <source>
        <dbReference type="PROSITE" id="PS50893"/>
    </source>
</evidence>
<evidence type="ECO:0000256" key="1">
    <source>
        <dbReference type="ARBA" id="ARBA00022448"/>
    </source>
</evidence>
<sequence>MNLIELHGIEKTYQMGDISVPVLKGISLSIRQGELVALTGSSGSGKSTLMNILGCLDRPSAGEYWLDGQETSTLSTDERALLRNRKLGFVFQSFNLLARTSAIENVAMPLTYAAEPLSEREARERAAEMLNRVGLGDRLDHHPSQLSGGQQQRVAIARALINRPPVLFADEPTGNLDSKTSEEVLKMFERLNSEDKITIIMVTHDPKVAGHAKRMIRMEDGVIRNDAPPGGRP</sequence>
<dbReference type="SMART" id="SM00382">
    <property type="entry name" value="AAA"/>
    <property type="match status" value="1"/>
</dbReference>
<dbReference type="GO" id="GO:0016887">
    <property type="term" value="F:ATP hydrolysis activity"/>
    <property type="evidence" value="ECO:0007669"/>
    <property type="project" value="InterPro"/>
</dbReference>
<organism evidence="6 7">
    <name type="scientific">Thiovibrio frasassiensis</name>
    <dbReference type="NCBI Taxonomy" id="2984131"/>
    <lineage>
        <taxon>Bacteria</taxon>
        <taxon>Pseudomonadati</taxon>
        <taxon>Thermodesulfobacteriota</taxon>
        <taxon>Desulfobulbia</taxon>
        <taxon>Desulfobulbales</taxon>
        <taxon>Thiovibrionaceae</taxon>
        <taxon>Thiovibrio</taxon>
    </lineage>
</organism>
<dbReference type="EMBL" id="JAPHEH010000001">
    <property type="protein sequence ID" value="MDG4475164.1"/>
    <property type="molecule type" value="Genomic_DNA"/>
</dbReference>
<dbReference type="CDD" id="cd03255">
    <property type="entry name" value="ABC_MJ0796_LolCDE_FtsE"/>
    <property type="match status" value="1"/>
</dbReference>
<dbReference type="PANTHER" id="PTHR24220:SF86">
    <property type="entry name" value="ABC TRANSPORTER ABCH.1"/>
    <property type="match status" value="1"/>
</dbReference>
<gene>
    <name evidence="6" type="ORF">OLX77_03195</name>
</gene>
<comment type="similarity">
    <text evidence="4">Belongs to the ABC transporter superfamily. Macrolide exporter (TC 3.A.1.122) family.</text>
</comment>
<dbReference type="GO" id="GO:0098796">
    <property type="term" value="C:membrane protein complex"/>
    <property type="evidence" value="ECO:0007669"/>
    <property type="project" value="UniProtKB-ARBA"/>
</dbReference>
<evidence type="ECO:0000256" key="3">
    <source>
        <dbReference type="ARBA" id="ARBA00022840"/>
    </source>
</evidence>
<dbReference type="PROSITE" id="PS50893">
    <property type="entry name" value="ABC_TRANSPORTER_2"/>
    <property type="match status" value="1"/>
</dbReference>
<keyword evidence="1" id="KW-0813">Transport</keyword>
<reference evidence="6" key="1">
    <citation type="journal article" date="2022" name="bioRxiv">
        <title>Thiovibrio frasassiensisgen. nov., sp. nov., an autotrophic, elemental sulfur disproportionating bacterium isolated from sulfidic karst sediment, and proposal of Thiovibrionaceae fam. nov.</title>
        <authorList>
            <person name="Aronson H."/>
            <person name="Thomas C."/>
            <person name="Bhattacharyya M."/>
            <person name="Eckstein S."/>
            <person name="Jensen S."/>
            <person name="Barco R."/>
            <person name="Macalady J."/>
            <person name="Amend J."/>
        </authorList>
    </citation>
    <scope>NUCLEOTIDE SEQUENCE</scope>
    <source>
        <strain evidence="6">RS19-109</strain>
    </source>
</reference>
<dbReference type="InterPro" id="IPR003439">
    <property type="entry name" value="ABC_transporter-like_ATP-bd"/>
</dbReference>
<dbReference type="InterPro" id="IPR027417">
    <property type="entry name" value="P-loop_NTPase"/>
</dbReference>
<dbReference type="InterPro" id="IPR017871">
    <property type="entry name" value="ABC_transporter-like_CS"/>
</dbReference>
<dbReference type="GO" id="GO:0005524">
    <property type="term" value="F:ATP binding"/>
    <property type="evidence" value="ECO:0007669"/>
    <property type="project" value="UniProtKB-KW"/>
</dbReference>
<dbReference type="SUPFAM" id="SSF52540">
    <property type="entry name" value="P-loop containing nucleoside triphosphate hydrolases"/>
    <property type="match status" value="1"/>
</dbReference>
<proteinExistence type="inferred from homology"/>
<comment type="caution">
    <text evidence="6">The sequence shown here is derived from an EMBL/GenBank/DDBJ whole genome shotgun (WGS) entry which is preliminary data.</text>
</comment>
<dbReference type="Gene3D" id="3.40.50.300">
    <property type="entry name" value="P-loop containing nucleotide triphosphate hydrolases"/>
    <property type="match status" value="1"/>
</dbReference>
<evidence type="ECO:0000313" key="7">
    <source>
        <dbReference type="Proteomes" id="UP001154240"/>
    </source>
</evidence>
<feature type="domain" description="ABC transporter" evidence="5">
    <location>
        <begin position="4"/>
        <end position="233"/>
    </location>
</feature>
<dbReference type="GO" id="GO:0022857">
    <property type="term" value="F:transmembrane transporter activity"/>
    <property type="evidence" value="ECO:0007669"/>
    <property type="project" value="TreeGrafter"/>
</dbReference>
<evidence type="ECO:0000256" key="2">
    <source>
        <dbReference type="ARBA" id="ARBA00022741"/>
    </source>
</evidence>
<name>A0A9X4RL12_9BACT</name>
<keyword evidence="7" id="KW-1185">Reference proteome</keyword>
<dbReference type="Proteomes" id="UP001154240">
    <property type="component" value="Unassembled WGS sequence"/>
</dbReference>
<accession>A0A9X4RL12</accession>
<dbReference type="AlphaFoldDB" id="A0A9X4RL12"/>
<dbReference type="RefSeq" id="WP_307632139.1">
    <property type="nucleotide sequence ID" value="NZ_JAPHEH010000001.1"/>
</dbReference>
<dbReference type="FunFam" id="3.40.50.300:FF:000032">
    <property type="entry name" value="Export ABC transporter ATP-binding protein"/>
    <property type="match status" value="1"/>
</dbReference>
<keyword evidence="3 6" id="KW-0067">ATP-binding</keyword>
<dbReference type="PROSITE" id="PS00211">
    <property type="entry name" value="ABC_TRANSPORTER_1"/>
    <property type="match status" value="1"/>
</dbReference>
<dbReference type="Pfam" id="PF00005">
    <property type="entry name" value="ABC_tran"/>
    <property type="match status" value="1"/>
</dbReference>
<dbReference type="InterPro" id="IPR015854">
    <property type="entry name" value="ABC_transpr_LolD-like"/>
</dbReference>
<protein>
    <submittedName>
        <fullName evidence="6">ABC transporter ATP-binding protein</fullName>
    </submittedName>
</protein>
<reference evidence="6" key="2">
    <citation type="submission" date="2022-10" db="EMBL/GenBank/DDBJ databases">
        <authorList>
            <person name="Aronson H.S."/>
        </authorList>
    </citation>
    <scope>NUCLEOTIDE SEQUENCE</scope>
    <source>
        <strain evidence="6">RS19-109</strain>
    </source>
</reference>
<dbReference type="PANTHER" id="PTHR24220">
    <property type="entry name" value="IMPORT ATP-BINDING PROTEIN"/>
    <property type="match status" value="1"/>
</dbReference>
<dbReference type="InterPro" id="IPR003593">
    <property type="entry name" value="AAA+_ATPase"/>
</dbReference>
<evidence type="ECO:0000256" key="4">
    <source>
        <dbReference type="ARBA" id="ARBA00038388"/>
    </source>
</evidence>
<dbReference type="InterPro" id="IPR017911">
    <property type="entry name" value="MacB-like_ATP-bd"/>
</dbReference>
<keyword evidence="2" id="KW-0547">Nucleotide-binding</keyword>
<evidence type="ECO:0000313" key="6">
    <source>
        <dbReference type="EMBL" id="MDG4475164.1"/>
    </source>
</evidence>
<dbReference type="GO" id="GO:0005886">
    <property type="term" value="C:plasma membrane"/>
    <property type="evidence" value="ECO:0007669"/>
    <property type="project" value="TreeGrafter"/>
</dbReference>